<feature type="transmembrane region" description="Helical" evidence="6">
    <location>
        <begin position="263"/>
        <end position="285"/>
    </location>
</feature>
<evidence type="ECO:0000256" key="4">
    <source>
        <dbReference type="ARBA" id="ARBA00023136"/>
    </source>
</evidence>
<feature type="transmembrane region" description="Helical" evidence="6">
    <location>
        <begin position="190"/>
        <end position="217"/>
    </location>
</feature>
<keyword evidence="2 6" id="KW-0812">Transmembrane</keyword>
<comment type="similarity">
    <text evidence="5">Belongs to the SAT4 family.</text>
</comment>
<evidence type="ECO:0000256" key="5">
    <source>
        <dbReference type="ARBA" id="ARBA00038359"/>
    </source>
</evidence>
<dbReference type="EMBL" id="KZ805411">
    <property type="protein sequence ID" value="PVH98525.1"/>
    <property type="molecule type" value="Genomic_DNA"/>
</dbReference>
<dbReference type="OrthoDB" id="5401779at2759"/>
<feature type="transmembrane region" description="Helical" evidence="6">
    <location>
        <begin position="36"/>
        <end position="58"/>
    </location>
</feature>
<keyword evidence="3 6" id="KW-1133">Transmembrane helix</keyword>
<feature type="transmembrane region" description="Helical" evidence="6">
    <location>
        <begin position="149"/>
        <end position="170"/>
    </location>
</feature>
<proteinExistence type="inferred from homology"/>
<name>A0A2V1DKS6_9PLEO</name>
<dbReference type="InterPro" id="IPR049326">
    <property type="entry name" value="Rhodopsin_dom_fungi"/>
</dbReference>
<feature type="transmembrane region" description="Helical" evidence="6">
    <location>
        <begin position="229"/>
        <end position="251"/>
    </location>
</feature>
<gene>
    <name evidence="8" type="ORF">DM02DRAFT_630149</name>
</gene>
<feature type="domain" description="Rhodopsin" evidence="7">
    <location>
        <begin position="54"/>
        <end position="290"/>
    </location>
</feature>
<accession>A0A2V1DKS6</accession>
<feature type="transmembrane region" description="Helical" evidence="6">
    <location>
        <begin position="110"/>
        <end position="137"/>
    </location>
</feature>
<evidence type="ECO:0000313" key="9">
    <source>
        <dbReference type="Proteomes" id="UP000244855"/>
    </source>
</evidence>
<dbReference type="AlphaFoldDB" id="A0A2V1DKS6"/>
<comment type="subcellular location">
    <subcellularLocation>
        <location evidence="1">Membrane</location>
        <topology evidence="1">Multi-pass membrane protein</topology>
    </subcellularLocation>
</comment>
<evidence type="ECO:0000256" key="3">
    <source>
        <dbReference type="ARBA" id="ARBA00022989"/>
    </source>
</evidence>
<feature type="transmembrane region" description="Helical" evidence="6">
    <location>
        <begin position="70"/>
        <end position="90"/>
    </location>
</feature>
<protein>
    <recommendedName>
        <fullName evidence="7">Rhodopsin domain-containing protein</fullName>
    </recommendedName>
</protein>
<dbReference type="PANTHER" id="PTHR33048">
    <property type="entry name" value="PTH11-LIKE INTEGRAL MEMBRANE PROTEIN (AFU_ORTHOLOGUE AFUA_5G11245)"/>
    <property type="match status" value="1"/>
</dbReference>
<dbReference type="Pfam" id="PF20684">
    <property type="entry name" value="Fung_rhodopsin"/>
    <property type="match status" value="1"/>
</dbReference>
<reference evidence="8 9" key="1">
    <citation type="journal article" date="2018" name="Sci. Rep.">
        <title>Comparative genomics provides insights into the lifestyle and reveals functional heterogeneity of dark septate endophytic fungi.</title>
        <authorList>
            <person name="Knapp D.G."/>
            <person name="Nemeth J.B."/>
            <person name="Barry K."/>
            <person name="Hainaut M."/>
            <person name="Henrissat B."/>
            <person name="Johnson J."/>
            <person name="Kuo A."/>
            <person name="Lim J.H.P."/>
            <person name="Lipzen A."/>
            <person name="Nolan M."/>
            <person name="Ohm R.A."/>
            <person name="Tamas L."/>
            <person name="Grigoriev I.V."/>
            <person name="Spatafora J.W."/>
            <person name="Nagy L.G."/>
            <person name="Kovacs G.M."/>
        </authorList>
    </citation>
    <scope>NUCLEOTIDE SEQUENCE [LARGE SCALE GENOMIC DNA]</scope>
    <source>
        <strain evidence="8 9">DSE2036</strain>
    </source>
</reference>
<keyword evidence="4 6" id="KW-0472">Membrane</keyword>
<organism evidence="8 9">
    <name type="scientific">Periconia macrospinosa</name>
    <dbReference type="NCBI Taxonomy" id="97972"/>
    <lineage>
        <taxon>Eukaryota</taxon>
        <taxon>Fungi</taxon>
        <taxon>Dikarya</taxon>
        <taxon>Ascomycota</taxon>
        <taxon>Pezizomycotina</taxon>
        <taxon>Dothideomycetes</taxon>
        <taxon>Pleosporomycetidae</taxon>
        <taxon>Pleosporales</taxon>
        <taxon>Massarineae</taxon>
        <taxon>Periconiaceae</taxon>
        <taxon>Periconia</taxon>
    </lineage>
</organism>
<evidence type="ECO:0000256" key="2">
    <source>
        <dbReference type="ARBA" id="ARBA00022692"/>
    </source>
</evidence>
<sequence length="328" mass="36758">MYSLILSQREKAVVGAVPPPPGITANFVNPPSRAHALLICNAVLLSFSTLFMGLRLYTCRFIMRHVRVEDYLLIAAFLLWGISYFVPSVATHIGLGRHLWDIPGPINSDLWIYYIVTRTLYGVSIMLTKLSILTLFLRFVLWGLPRVGIYILMAIVIIYSILTSFYWAYACRPTEKYWDFTIKGGSCINWFKVAVFGAAMNTATDAVLLILPVAFLWNLRTTTRERIGAMIVLMTGGLVFIASVIRLKLLLVRVSPDFTWTVFPTYVCLTIEVHVAIVCACLSAGKPFLRKHMPWVMGDSQGTSSAMAMVHSPTIPSIRTQRLPSRGT</sequence>
<evidence type="ECO:0000256" key="1">
    <source>
        <dbReference type="ARBA" id="ARBA00004141"/>
    </source>
</evidence>
<evidence type="ECO:0000313" key="8">
    <source>
        <dbReference type="EMBL" id="PVH98525.1"/>
    </source>
</evidence>
<dbReference type="PANTHER" id="PTHR33048:SF124">
    <property type="entry name" value="INTEGRAL MEMBRANE PROTEIN"/>
    <property type="match status" value="1"/>
</dbReference>
<keyword evidence="9" id="KW-1185">Reference proteome</keyword>
<dbReference type="Proteomes" id="UP000244855">
    <property type="component" value="Unassembled WGS sequence"/>
</dbReference>
<dbReference type="GO" id="GO:0016020">
    <property type="term" value="C:membrane"/>
    <property type="evidence" value="ECO:0007669"/>
    <property type="project" value="UniProtKB-SubCell"/>
</dbReference>
<dbReference type="InterPro" id="IPR052337">
    <property type="entry name" value="SAT4-like"/>
</dbReference>
<evidence type="ECO:0000256" key="6">
    <source>
        <dbReference type="SAM" id="Phobius"/>
    </source>
</evidence>
<dbReference type="STRING" id="97972.A0A2V1DKS6"/>
<evidence type="ECO:0000259" key="7">
    <source>
        <dbReference type="Pfam" id="PF20684"/>
    </source>
</evidence>